<proteinExistence type="predicted"/>
<comment type="caution">
    <text evidence="2">The sequence shown here is derived from an EMBL/GenBank/DDBJ whole genome shotgun (WGS) entry which is preliminary data.</text>
</comment>
<accession>A0A1Y1X024</accession>
<evidence type="ECO:0000313" key="3">
    <source>
        <dbReference type="Proteomes" id="UP000193944"/>
    </source>
</evidence>
<keyword evidence="1" id="KW-0175">Coiled coil</keyword>
<protein>
    <submittedName>
        <fullName evidence="2">Uncharacterized protein</fullName>
    </submittedName>
</protein>
<reference evidence="2 3" key="1">
    <citation type="submission" date="2016-08" db="EMBL/GenBank/DDBJ databases">
        <title>A Parts List for Fungal Cellulosomes Revealed by Comparative Genomics.</title>
        <authorList>
            <consortium name="DOE Joint Genome Institute"/>
            <person name="Haitjema C.H."/>
            <person name="Gilmore S.P."/>
            <person name="Henske J.K."/>
            <person name="Solomon K.V."/>
            <person name="De Groot R."/>
            <person name="Kuo A."/>
            <person name="Mondo S.J."/>
            <person name="Salamov A.A."/>
            <person name="Labutti K."/>
            <person name="Zhao Z."/>
            <person name="Chiniquy J."/>
            <person name="Barry K."/>
            <person name="Brewer H.M."/>
            <person name="Purvine S.O."/>
            <person name="Wright A.T."/>
            <person name="Boxma B."/>
            <person name="Van Alen T."/>
            <person name="Hackstein J.H."/>
            <person name="Baker S.E."/>
            <person name="Grigoriev I.V."/>
            <person name="O'Malley M.A."/>
        </authorList>
    </citation>
    <scope>NUCLEOTIDE SEQUENCE [LARGE SCALE GENOMIC DNA]</scope>
    <source>
        <strain evidence="2 3">S4</strain>
    </source>
</reference>
<reference evidence="2 3" key="2">
    <citation type="submission" date="2016-08" db="EMBL/GenBank/DDBJ databases">
        <title>Pervasive Adenine N6-methylation of Active Genes in Fungi.</title>
        <authorList>
            <consortium name="DOE Joint Genome Institute"/>
            <person name="Mondo S.J."/>
            <person name="Dannebaum R.O."/>
            <person name="Kuo R.C."/>
            <person name="Labutti K."/>
            <person name="Haridas S."/>
            <person name="Kuo A."/>
            <person name="Salamov A."/>
            <person name="Ahrendt S.R."/>
            <person name="Lipzen A."/>
            <person name="Sullivan W."/>
            <person name="Andreopoulos W.B."/>
            <person name="Clum A."/>
            <person name="Lindquist E."/>
            <person name="Daum C."/>
            <person name="Ramamoorthy G.K."/>
            <person name="Gryganskyi A."/>
            <person name="Culley D."/>
            <person name="Magnuson J.K."/>
            <person name="James T.Y."/>
            <person name="O'Malley M.A."/>
            <person name="Stajich J.E."/>
            <person name="Spatafora J.W."/>
            <person name="Visel A."/>
            <person name="Grigoriev I.V."/>
        </authorList>
    </citation>
    <scope>NUCLEOTIDE SEQUENCE [LARGE SCALE GENOMIC DNA]</scope>
    <source>
        <strain evidence="2 3">S4</strain>
    </source>
</reference>
<evidence type="ECO:0000256" key="1">
    <source>
        <dbReference type="SAM" id="Coils"/>
    </source>
</evidence>
<gene>
    <name evidence="2" type="ORF">BCR32DRAFT_269739</name>
</gene>
<feature type="coiled-coil region" evidence="1">
    <location>
        <begin position="523"/>
        <end position="550"/>
    </location>
</feature>
<name>A0A1Y1X024_9FUNG</name>
<dbReference type="AlphaFoldDB" id="A0A1Y1X024"/>
<evidence type="ECO:0000313" key="2">
    <source>
        <dbReference type="EMBL" id="ORX78985.1"/>
    </source>
</evidence>
<dbReference type="EMBL" id="MCFG01000191">
    <property type="protein sequence ID" value="ORX78985.1"/>
    <property type="molecule type" value="Genomic_DNA"/>
</dbReference>
<dbReference type="Proteomes" id="UP000193944">
    <property type="component" value="Unassembled WGS sequence"/>
</dbReference>
<organism evidence="2 3">
    <name type="scientific">Anaeromyces robustus</name>
    <dbReference type="NCBI Taxonomy" id="1754192"/>
    <lineage>
        <taxon>Eukaryota</taxon>
        <taxon>Fungi</taxon>
        <taxon>Fungi incertae sedis</taxon>
        <taxon>Chytridiomycota</taxon>
        <taxon>Chytridiomycota incertae sedis</taxon>
        <taxon>Neocallimastigomycetes</taxon>
        <taxon>Neocallimastigales</taxon>
        <taxon>Neocallimastigaceae</taxon>
        <taxon>Anaeromyces</taxon>
    </lineage>
</organism>
<keyword evidence="3" id="KW-1185">Reference proteome</keyword>
<sequence>MKMFILSNYSKERIDIINLIKNNDINELKNYFVKKDFEFKDINDEDFNIIRYSIVNIKNGAKQTINYIITHDNKRRGNVIDRMITNDIIELKNYIENNNIIVTDLNDKCFNITTYAIFLYNSHKITCEIKEFIMICFDINKSSIISLIQKNEINKLINYIERNNIVLENFSYKNFDIIKFCYDDANKISYIMKYFVISHYTKDRFMVVELLRKNDIDYLKKYIEKRNIELKNLSDNKFDLIKYCDGFIYSKIKNFVISHYTKERYAVVELIMLNDIEKLKNYIEKNNINFKALNDNYFNIIEFCNNYMDEISSEMNDFIVSNCDDKQKSVIEFIKSDNIEQLKCYLEKEQIELKQLNNKRFNLITYINSLDEKKSISKKMKYYIINHYNKTISNITELISRNNYESFLHYIKKNNIVLETLNEGPFDIVDYCLYNRLKINYKIKDYIYKSIEKKYIIQKMILKNYINELKYYTIRYKIEFKAIKDNYPDMLDYYNHDNISILMKQFIMSHWDKKRMDLIYLVRSNNISKLRDLKEEIKNYDDEYFNIREYCTSLDLTISHQMKVHIVTNYNNKHGELLNIIKNTDHIYFSRFNLIKDYTEKFNIEFKDLNNKYFNIIDFCNDKKNKISDSTRLYIINHYDKKRGKIVDLIEETIMN</sequence>